<dbReference type="FunFam" id="1.10.357.140:FF:000008">
    <property type="entry name" value="4-hydroxybenzoate octaprenyltransferase"/>
    <property type="match status" value="1"/>
</dbReference>
<keyword evidence="11" id="KW-1185">Reference proteome</keyword>
<dbReference type="Pfam" id="PF01040">
    <property type="entry name" value="UbiA"/>
    <property type="match status" value="1"/>
</dbReference>
<keyword evidence="6 9" id="KW-0812">Transmembrane</keyword>
<dbReference type="Gene3D" id="1.20.120.1780">
    <property type="entry name" value="UbiA prenyltransferase"/>
    <property type="match status" value="1"/>
</dbReference>
<comment type="pathway">
    <text evidence="3">Secondary metabolite biosynthesis; terpenoid biosynthesis.</text>
</comment>
<dbReference type="GO" id="GO:0016114">
    <property type="term" value="P:terpenoid biosynthetic process"/>
    <property type="evidence" value="ECO:0007669"/>
    <property type="project" value="UniProtKB-UniPathway"/>
</dbReference>
<evidence type="ECO:0000256" key="4">
    <source>
        <dbReference type="ARBA" id="ARBA00005985"/>
    </source>
</evidence>
<sequence length="343" mass="38178">MCKMYKVVETDASPGQRSVLQLVKDLLILSRFHKYNPWLAVFSGGVSLPILIGNSHPLTSGVSVWATLLAGANQIATHPASISADHIVKQTLLCLICGYIFCGAGMVWNDWIDRNIDKNVARTKNRPLAAGRVTATEGFIWMMVHVAAMIPVTISTILYPFGKRQLCRRLYIYPQYFLGFSLAWPGAIGWMAIKGRQIPFTQSISESLPLSITVFTWTLYLNTAYSYQDVVDDSKMNVNSAYVAAGSRIHMFLVILAGLVLGSLYLQLRAQNSGWLWASWMCVWALSFVHQLLRFDAKKPESGGPLHKENFALGVWTIVACAAELGLSSGMADQFFSNRVFRR</sequence>
<keyword evidence="7 9" id="KW-1133">Transmembrane helix</keyword>
<feature type="transmembrane region" description="Helical" evidence="9">
    <location>
        <begin position="249"/>
        <end position="268"/>
    </location>
</feature>
<comment type="cofactor">
    <cofactor evidence="1">
        <name>Mg(2+)</name>
        <dbReference type="ChEBI" id="CHEBI:18420"/>
    </cofactor>
</comment>
<feature type="transmembrane region" description="Helical" evidence="9">
    <location>
        <begin position="313"/>
        <end position="336"/>
    </location>
</feature>
<feature type="transmembrane region" description="Helical" evidence="9">
    <location>
        <begin position="173"/>
        <end position="193"/>
    </location>
</feature>
<dbReference type="Gene3D" id="1.10.357.140">
    <property type="entry name" value="UbiA prenyltransferase"/>
    <property type="match status" value="1"/>
</dbReference>
<dbReference type="PhylomeDB" id="B0YAC5"/>
<name>B0YAC5_ASPFC</name>
<evidence type="ECO:0000256" key="3">
    <source>
        <dbReference type="ARBA" id="ARBA00004721"/>
    </source>
</evidence>
<dbReference type="GO" id="GO:0005886">
    <property type="term" value="C:plasma membrane"/>
    <property type="evidence" value="ECO:0007669"/>
    <property type="project" value="TreeGrafter"/>
</dbReference>
<feature type="transmembrane region" description="Helical" evidence="9">
    <location>
        <begin position="275"/>
        <end position="293"/>
    </location>
</feature>
<protein>
    <submittedName>
        <fullName evidence="10">UbiA prenyltransferase family protein</fullName>
    </submittedName>
</protein>
<dbReference type="AlphaFoldDB" id="B0YAC5"/>
<evidence type="ECO:0000256" key="5">
    <source>
        <dbReference type="ARBA" id="ARBA00022679"/>
    </source>
</evidence>
<dbReference type="OrthoDB" id="18170at2759"/>
<accession>B0YAC5</accession>
<dbReference type="InterPro" id="IPR030470">
    <property type="entry name" value="UbiA_prenylTrfase_CS"/>
</dbReference>
<dbReference type="EMBL" id="DS499600">
    <property type="protein sequence ID" value="EDP48968.1"/>
    <property type="molecule type" value="Genomic_DNA"/>
</dbReference>
<evidence type="ECO:0000256" key="8">
    <source>
        <dbReference type="ARBA" id="ARBA00023136"/>
    </source>
</evidence>
<dbReference type="InterPro" id="IPR039653">
    <property type="entry name" value="Prenyltransferase"/>
</dbReference>
<dbReference type="PROSITE" id="PS00943">
    <property type="entry name" value="UBIA"/>
    <property type="match status" value="1"/>
</dbReference>
<dbReference type="UniPathway" id="UPA00213"/>
<dbReference type="GO" id="GO:0016765">
    <property type="term" value="F:transferase activity, transferring alkyl or aryl (other than methyl) groups"/>
    <property type="evidence" value="ECO:0007669"/>
    <property type="project" value="InterPro"/>
</dbReference>
<dbReference type="InterPro" id="IPR044878">
    <property type="entry name" value="UbiA_sf"/>
</dbReference>
<feature type="transmembrane region" description="Helical" evidence="9">
    <location>
        <begin position="139"/>
        <end position="161"/>
    </location>
</feature>
<dbReference type="Proteomes" id="UP000001699">
    <property type="component" value="Unassembled WGS sequence"/>
</dbReference>
<evidence type="ECO:0000256" key="2">
    <source>
        <dbReference type="ARBA" id="ARBA00004141"/>
    </source>
</evidence>
<evidence type="ECO:0000313" key="10">
    <source>
        <dbReference type="EMBL" id="EDP48968.1"/>
    </source>
</evidence>
<evidence type="ECO:0000256" key="1">
    <source>
        <dbReference type="ARBA" id="ARBA00001946"/>
    </source>
</evidence>
<organism evidence="10 11">
    <name type="scientific">Aspergillus fumigatus (strain CBS 144.89 / FGSC A1163 / CEA10)</name>
    <name type="common">Neosartorya fumigata</name>
    <dbReference type="NCBI Taxonomy" id="451804"/>
    <lineage>
        <taxon>Eukaryota</taxon>
        <taxon>Fungi</taxon>
        <taxon>Dikarya</taxon>
        <taxon>Ascomycota</taxon>
        <taxon>Pezizomycotina</taxon>
        <taxon>Eurotiomycetes</taxon>
        <taxon>Eurotiomycetidae</taxon>
        <taxon>Eurotiales</taxon>
        <taxon>Aspergillaceae</taxon>
        <taxon>Aspergillus</taxon>
        <taxon>Aspergillus subgen. Fumigati</taxon>
    </lineage>
</organism>
<keyword evidence="5" id="KW-0808">Transferase</keyword>
<comment type="similarity">
    <text evidence="4">Belongs to the UbiA prenyltransferase family.</text>
</comment>
<dbReference type="VEuPathDB" id="FungiDB:AFUB_084190"/>
<comment type="subcellular location">
    <subcellularLocation>
        <location evidence="2">Membrane</location>
        <topology evidence="2">Multi-pass membrane protein</topology>
    </subcellularLocation>
</comment>
<dbReference type="CDD" id="cd13959">
    <property type="entry name" value="PT_UbiA_COQ2"/>
    <property type="match status" value="1"/>
</dbReference>
<reference evidence="10 11" key="1">
    <citation type="journal article" date="2008" name="PLoS Genet.">
        <title>Genomic islands in the pathogenic filamentous fungus Aspergillus fumigatus.</title>
        <authorList>
            <person name="Fedorova N.D."/>
            <person name="Khaldi N."/>
            <person name="Joardar V.S."/>
            <person name="Maiti R."/>
            <person name="Amedeo P."/>
            <person name="Anderson M.J."/>
            <person name="Crabtree J."/>
            <person name="Silva J.C."/>
            <person name="Badger J.H."/>
            <person name="Albarraq A."/>
            <person name="Angiuoli S."/>
            <person name="Bussey H."/>
            <person name="Bowyer P."/>
            <person name="Cotty P.J."/>
            <person name="Dyer P.S."/>
            <person name="Egan A."/>
            <person name="Galens K."/>
            <person name="Fraser-Liggett C.M."/>
            <person name="Haas B.J."/>
            <person name="Inman J.M."/>
            <person name="Kent R."/>
            <person name="Lemieux S."/>
            <person name="Malavazi I."/>
            <person name="Orvis J."/>
            <person name="Roemer T."/>
            <person name="Ronning C.M."/>
            <person name="Sundaram J.P."/>
            <person name="Sutton G."/>
            <person name="Turner G."/>
            <person name="Venter J.C."/>
            <person name="White O.R."/>
            <person name="Whitty B.R."/>
            <person name="Youngman P."/>
            <person name="Wolfe K.H."/>
            <person name="Goldman G.H."/>
            <person name="Wortman J.R."/>
            <person name="Jiang B."/>
            <person name="Denning D.W."/>
            <person name="Nierman W.C."/>
        </authorList>
    </citation>
    <scope>NUCLEOTIDE SEQUENCE [LARGE SCALE GENOMIC DNA]</scope>
    <source>
        <strain evidence="11">CBS 144.89 / FGSC A1163 / CEA10</strain>
    </source>
</reference>
<dbReference type="InterPro" id="IPR000537">
    <property type="entry name" value="UbiA_prenyltransferase"/>
</dbReference>
<dbReference type="HOGENOM" id="CLU_075330_0_0_1"/>
<evidence type="ECO:0000256" key="9">
    <source>
        <dbReference type="SAM" id="Phobius"/>
    </source>
</evidence>
<evidence type="ECO:0000256" key="7">
    <source>
        <dbReference type="ARBA" id="ARBA00022989"/>
    </source>
</evidence>
<proteinExistence type="inferred from homology"/>
<dbReference type="SMR" id="B0YAC5"/>
<keyword evidence="8 9" id="KW-0472">Membrane</keyword>
<gene>
    <name evidence="10" type="ORF">AFUB_084190</name>
</gene>
<evidence type="ECO:0000256" key="6">
    <source>
        <dbReference type="ARBA" id="ARBA00022692"/>
    </source>
</evidence>
<evidence type="ECO:0000313" key="11">
    <source>
        <dbReference type="Proteomes" id="UP000001699"/>
    </source>
</evidence>
<dbReference type="PANTHER" id="PTHR11048">
    <property type="entry name" value="PRENYLTRANSFERASES"/>
    <property type="match status" value="1"/>
</dbReference>
<dbReference type="FunFam" id="1.20.120.1780:FF:000001">
    <property type="entry name" value="4-hydroxybenzoate octaprenyltransferase"/>
    <property type="match status" value="1"/>
</dbReference>
<feature type="transmembrane region" description="Helical" evidence="9">
    <location>
        <begin position="87"/>
        <end position="108"/>
    </location>
</feature>
<dbReference type="PANTHER" id="PTHR11048:SF28">
    <property type="entry name" value="4-HYDROXYBENZOATE POLYPRENYLTRANSFERASE, MITOCHONDRIAL"/>
    <property type="match status" value="1"/>
</dbReference>